<keyword evidence="3" id="KW-0443">Lipid metabolism</keyword>
<name>A0A2G1DLL4_9BACT</name>
<evidence type="ECO:0000256" key="1">
    <source>
        <dbReference type="ARBA" id="ARBA00022516"/>
    </source>
</evidence>
<evidence type="ECO:0000256" key="2">
    <source>
        <dbReference type="ARBA" id="ARBA00022801"/>
    </source>
</evidence>
<evidence type="ECO:0000313" key="5">
    <source>
        <dbReference type="EMBL" id="PHO19405.1"/>
    </source>
</evidence>
<dbReference type="PANTHER" id="PTHR38764:SF1">
    <property type="entry name" value="ACYL CARRIER PROTEIN PHOSPHODIESTERASE"/>
    <property type="match status" value="1"/>
</dbReference>
<keyword evidence="6" id="KW-1185">Reference proteome</keyword>
<dbReference type="GO" id="GO:0008770">
    <property type="term" value="F:[acyl-carrier-protein] phosphodiesterase activity"/>
    <property type="evidence" value="ECO:0007669"/>
    <property type="project" value="InterPro"/>
</dbReference>
<protein>
    <submittedName>
        <fullName evidence="4">DUF479 domain-containing protein</fullName>
    </submittedName>
</protein>
<gene>
    <name evidence="4" type="ORF">AMOL_1194</name>
    <name evidence="5" type="ORF">CPU12_01095</name>
</gene>
<dbReference type="PANTHER" id="PTHR38764">
    <property type="entry name" value="ACYL CARRIER PROTEIN PHOSPHODIESTERASE"/>
    <property type="match status" value="1"/>
</dbReference>
<evidence type="ECO:0000313" key="7">
    <source>
        <dbReference type="Proteomes" id="UP000262712"/>
    </source>
</evidence>
<dbReference type="InterPro" id="IPR007431">
    <property type="entry name" value="ACP_PD"/>
</dbReference>
<organism evidence="5 6">
    <name type="scientific">Malaciobacter molluscorum LMG 25693</name>
    <dbReference type="NCBI Taxonomy" id="870501"/>
    <lineage>
        <taxon>Bacteria</taxon>
        <taxon>Pseudomonadati</taxon>
        <taxon>Campylobacterota</taxon>
        <taxon>Epsilonproteobacteria</taxon>
        <taxon>Campylobacterales</taxon>
        <taxon>Arcobacteraceae</taxon>
        <taxon>Malaciobacter</taxon>
    </lineage>
</organism>
<dbReference type="KEGG" id="amol:AMOL_1194"/>
<evidence type="ECO:0000313" key="4">
    <source>
        <dbReference type="EMBL" id="AXX92176.1"/>
    </source>
</evidence>
<dbReference type="EMBL" id="CP032098">
    <property type="protein sequence ID" value="AXX92176.1"/>
    <property type="molecule type" value="Genomic_DNA"/>
</dbReference>
<evidence type="ECO:0000313" key="6">
    <source>
        <dbReference type="Proteomes" id="UP000221222"/>
    </source>
</evidence>
<dbReference type="AlphaFoldDB" id="A0A2G1DLL4"/>
<reference evidence="4 7" key="2">
    <citation type="submission" date="2018-08" db="EMBL/GenBank/DDBJ databases">
        <title>Complete genome of the Arcobacter molluscorum type strain LMG 25693.</title>
        <authorList>
            <person name="Miller W.G."/>
            <person name="Yee E."/>
            <person name="Bono J.L."/>
        </authorList>
    </citation>
    <scope>NUCLEOTIDE SEQUENCE [LARGE SCALE GENOMIC DNA]</scope>
    <source>
        <strain evidence="4 7">CECT 7696</strain>
    </source>
</reference>
<sequence>MNWLAHIFLSENNINFQIGNYLADPLKGKAWEKANINIIKGMQIHKMIDSYTDNHLEFKKSKNRLGKKGLLKPVVIDLTYDYLLTKNWNKYCNIPLDKFLNIFYDNAIKNMYTLPTNAKIKLSKLIEFDLLNKYQNLEDLYKSFKRVDTRLSPRLLKRDSVSRYYDLVCENIDDIEQDFLIFFPQLCLYIKKNTNNSYLTHWKC</sequence>
<dbReference type="Pfam" id="PF04336">
    <property type="entry name" value="ACP_PD"/>
    <property type="match status" value="1"/>
</dbReference>
<dbReference type="EMBL" id="NXFY01000001">
    <property type="protein sequence ID" value="PHO19405.1"/>
    <property type="molecule type" value="Genomic_DNA"/>
</dbReference>
<dbReference type="Proteomes" id="UP000221222">
    <property type="component" value="Unassembled WGS sequence"/>
</dbReference>
<evidence type="ECO:0000256" key="3">
    <source>
        <dbReference type="ARBA" id="ARBA00023098"/>
    </source>
</evidence>
<reference evidence="5 6" key="1">
    <citation type="submission" date="2017-09" db="EMBL/GenBank/DDBJ databases">
        <title>Arcobacter canalis sp. nov., a new species isolated from a water canal contaminated with urban sewage.</title>
        <authorList>
            <person name="Perez-Cataluna A."/>
            <person name="Salas-Masso N."/>
            <person name="Figueras M.J."/>
        </authorList>
    </citation>
    <scope>NUCLEOTIDE SEQUENCE [LARGE SCALE GENOMIC DNA]</scope>
    <source>
        <strain evidence="5 6">F98-3</strain>
    </source>
</reference>
<dbReference type="Proteomes" id="UP000262712">
    <property type="component" value="Chromosome"/>
</dbReference>
<dbReference type="GO" id="GO:0006633">
    <property type="term" value="P:fatty acid biosynthetic process"/>
    <property type="evidence" value="ECO:0007669"/>
    <property type="project" value="InterPro"/>
</dbReference>
<accession>A0A2G1DLL4</accession>
<dbReference type="RefSeq" id="WP_099341221.1">
    <property type="nucleotide sequence ID" value="NZ_CP032098.1"/>
</dbReference>
<proteinExistence type="predicted"/>
<keyword evidence="1" id="KW-0444">Lipid biosynthesis</keyword>
<keyword evidence="2" id="KW-0378">Hydrolase</keyword>